<name>G1KF22_ANOCA</name>
<dbReference type="HOGENOM" id="CLU_111620_0_1_1"/>
<dbReference type="Proteomes" id="UP000001646">
    <property type="component" value="Chromosome 2"/>
</dbReference>
<feature type="signal peptide" evidence="1">
    <location>
        <begin position="1"/>
        <end position="21"/>
    </location>
</feature>
<dbReference type="eggNOG" id="ENOG502S4CB">
    <property type="taxonomic scope" value="Eukaryota"/>
</dbReference>
<dbReference type="Ensembl" id="ENSACAT00000006146.3">
    <property type="protein sequence ID" value="ENSACAP00000006012.3"/>
    <property type="gene ID" value="ENSACAG00000006125.3"/>
</dbReference>
<sequence length="122" mass="13452">GTKAPRLVLLFLLAIVARNNAIILDKCDLTAILWNVGLEGFEGTTIADCKCLSFVLFLSLQQKFSWIVSFFLINNSYYLNHTLQLLGHTSPTFHLPTAGRYLAKWVAGADNFRISLGSGSMG</sequence>
<dbReference type="InParanoid" id="G1KF22"/>
<reference evidence="2 3" key="1">
    <citation type="submission" date="2009-12" db="EMBL/GenBank/DDBJ databases">
        <title>The Genome Sequence of Anolis carolinensis (Green Anole Lizard).</title>
        <authorList>
            <consortium name="The Genome Sequencing Platform"/>
            <person name="Di Palma F."/>
            <person name="Alfoldi J."/>
            <person name="Heiman D."/>
            <person name="Young S."/>
            <person name="Grabherr M."/>
            <person name="Johnson J."/>
            <person name="Lander E.S."/>
            <person name="Lindblad-Toh K."/>
        </authorList>
    </citation>
    <scope>NUCLEOTIDE SEQUENCE [LARGE SCALE GENOMIC DNA]</scope>
    <source>
        <strain evidence="2 3">JBL SC #1</strain>
    </source>
</reference>
<evidence type="ECO:0000313" key="2">
    <source>
        <dbReference type="Ensembl" id="ENSACAP00000006012.3"/>
    </source>
</evidence>
<proteinExistence type="predicted"/>
<accession>G1KF22</accession>
<reference evidence="2" key="2">
    <citation type="submission" date="2025-08" db="UniProtKB">
        <authorList>
            <consortium name="Ensembl"/>
        </authorList>
    </citation>
    <scope>IDENTIFICATION</scope>
</reference>
<dbReference type="AlphaFoldDB" id="G1KF22"/>
<feature type="chain" id="PRO_5032335673" evidence="1">
    <location>
        <begin position="22"/>
        <end position="122"/>
    </location>
</feature>
<keyword evidence="3" id="KW-1185">Reference proteome</keyword>
<keyword evidence="1" id="KW-0732">Signal</keyword>
<protein>
    <submittedName>
        <fullName evidence="2">Uncharacterized protein</fullName>
    </submittedName>
</protein>
<organism evidence="2 3">
    <name type="scientific">Anolis carolinensis</name>
    <name type="common">Green anole</name>
    <name type="synonym">American chameleon</name>
    <dbReference type="NCBI Taxonomy" id="28377"/>
    <lineage>
        <taxon>Eukaryota</taxon>
        <taxon>Metazoa</taxon>
        <taxon>Chordata</taxon>
        <taxon>Craniata</taxon>
        <taxon>Vertebrata</taxon>
        <taxon>Euteleostomi</taxon>
        <taxon>Lepidosauria</taxon>
        <taxon>Squamata</taxon>
        <taxon>Bifurcata</taxon>
        <taxon>Unidentata</taxon>
        <taxon>Episquamata</taxon>
        <taxon>Toxicofera</taxon>
        <taxon>Iguania</taxon>
        <taxon>Dactyloidae</taxon>
        <taxon>Anolis</taxon>
    </lineage>
</organism>
<dbReference type="Bgee" id="ENSACAG00000006125">
    <property type="expression patterns" value="Expressed in adrenal gland and 1 other cell type or tissue"/>
</dbReference>
<reference evidence="2" key="3">
    <citation type="submission" date="2025-09" db="UniProtKB">
        <authorList>
            <consortium name="Ensembl"/>
        </authorList>
    </citation>
    <scope>IDENTIFICATION</scope>
</reference>
<evidence type="ECO:0000313" key="3">
    <source>
        <dbReference type="Proteomes" id="UP000001646"/>
    </source>
</evidence>
<evidence type="ECO:0000256" key="1">
    <source>
        <dbReference type="SAM" id="SignalP"/>
    </source>
</evidence>